<dbReference type="PANTHER" id="PTHR21494:SF2">
    <property type="entry name" value="NUCLEIC ACID BINDING PROTEIN"/>
    <property type="match status" value="1"/>
</dbReference>
<dbReference type="KEGG" id="atr:18439093"/>
<dbReference type="InterPro" id="IPR012677">
    <property type="entry name" value="Nucleotide-bd_a/b_plait_sf"/>
</dbReference>
<dbReference type="HOGENOM" id="CLU_009260_0_0_1"/>
<dbReference type="OrthoDB" id="5577209at2759"/>
<protein>
    <recommendedName>
        <fullName evidence="2">Spen paralogue and orthologue SPOC C-terminal domain-containing protein</fullName>
    </recommendedName>
</protein>
<dbReference type="Proteomes" id="UP000017836">
    <property type="component" value="Unassembled WGS sequence"/>
</dbReference>
<dbReference type="CDD" id="cd21546">
    <property type="entry name" value="SPOC_FPA-like"/>
    <property type="match status" value="1"/>
</dbReference>
<dbReference type="InterPro" id="IPR052586">
    <property type="entry name" value="ASCC2"/>
</dbReference>
<feature type="region of interest" description="Disordered" evidence="1">
    <location>
        <begin position="991"/>
        <end position="1048"/>
    </location>
</feature>
<feature type="region of interest" description="Disordered" evidence="1">
    <location>
        <begin position="774"/>
        <end position="797"/>
    </location>
</feature>
<dbReference type="OMA" id="MYNWSLA"/>
<evidence type="ECO:0000313" key="4">
    <source>
        <dbReference type="Proteomes" id="UP000017836"/>
    </source>
</evidence>
<evidence type="ECO:0000256" key="1">
    <source>
        <dbReference type="SAM" id="MobiDB-lite"/>
    </source>
</evidence>
<name>W1PLL8_AMBTC</name>
<feature type="domain" description="Spen paralogue and orthologue SPOC C-terminal" evidence="2">
    <location>
        <begin position="1049"/>
        <end position="1191"/>
    </location>
</feature>
<dbReference type="SUPFAM" id="SSF54928">
    <property type="entry name" value="RNA-binding domain, RBD"/>
    <property type="match status" value="1"/>
</dbReference>
<dbReference type="eggNOG" id="ENOG502QWJS">
    <property type="taxonomic scope" value="Eukaryota"/>
</dbReference>
<organism evidence="3 4">
    <name type="scientific">Amborella trichopoda</name>
    <dbReference type="NCBI Taxonomy" id="13333"/>
    <lineage>
        <taxon>Eukaryota</taxon>
        <taxon>Viridiplantae</taxon>
        <taxon>Streptophyta</taxon>
        <taxon>Embryophyta</taxon>
        <taxon>Tracheophyta</taxon>
        <taxon>Spermatophyta</taxon>
        <taxon>Magnoliopsida</taxon>
        <taxon>Amborellales</taxon>
        <taxon>Amborellaceae</taxon>
        <taxon>Amborella</taxon>
    </lineage>
</organism>
<evidence type="ECO:0000313" key="3">
    <source>
        <dbReference type="EMBL" id="ERN10912.1"/>
    </source>
</evidence>
<dbReference type="GO" id="GO:0003676">
    <property type="term" value="F:nucleic acid binding"/>
    <property type="evidence" value="ECO:0007669"/>
    <property type="project" value="InterPro"/>
</dbReference>
<dbReference type="Gramene" id="ERN10912">
    <property type="protein sequence ID" value="ERN10912"/>
    <property type="gene ID" value="AMTR_s00164p00040330"/>
</dbReference>
<evidence type="ECO:0000259" key="2">
    <source>
        <dbReference type="Pfam" id="PF07744"/>
    </source>
</evidence>
<dbReference type="InterPro" id="IPR012921">
    <property type="entry name" value="SPOC_C"/>
</dbReference>
<dbReference type="PANTHER" id="PTHR21494">
    <property type="entry name" value="ACTIVATING SIGNAL COINTEGRATOR 1 COMPLEX SUBUNIT 2 ASC-1 COMPLEX SUBUNIT P100"/>
    <property type="match status" value="1"/>
</dbReference>
<dbReference type="Gene3D" id="3.30.70.330">
    <property type="match status" value="1"/>
</dbReference>
<proteinExistence type="predicted"/>
<gene>
    <name evidence="3" type="ORF">AMTR_s00164p00040330</name>
</gene>
<sequence length="1201" mass="131312">MAALEQQPPKKRKLYEQLPIEPVSQSSAPLTQEEILRKRRNKQEIISIYESYSRIRYCLSQKDFHLLPEFEQAFLSLIKASRGCTSAQRIVAQLIPRYALYFPTALEAAATVAINMYNWSLCIIRGGEDSDGVAFQTADVCIFGLVDICLAASTVAPTSSVIKGICSAVFLNVLGYFVATFEGQDIYHVTDLEIENLQKSKECFFELKQELADDSNPVLERLFTYQKLGLLRIFFCCPKELLGACFELLESTDAKAQTGGCYFLKQVTNLLNAEEVTAQSDKLSDGNAGMECSVTGEERLILDAPGMRNNHTLKEGYLVSMNCLLGKVIHKKPSVRTWILSRYKTFHNSASPEALLEVTAALETIFESFSQAVSDTNSEEDNDSDVDTQYITHNYVKLQIASGHSDSADLPRRDYILKRDGARVVDAPNDDMDTSDKNFDQNSKISSVITSAIGNLNLVKESFSHESGRISSAKHCEGSKQPDLGRDRPLLQENMVGKKLLTPKVASCDGEVHTVQDEKNHNLYVEHLNSPAMRSIRASSIGSSPMQPLNLPSHSSPVTGHIAWYSDGDPAAMDVFSASRQLWLGSPGRDATEALVRSHFERFGPIDQFLFFAVQGFGLIGYINIMDAVKARECMLGTSPWGSVLRVKFLDVGLGSRGAIGGAAVGASCHVYIGRVLSQRDKETILHEIVASGLRSPCMVTDLPSESALLMEFGTAEEAAAVMALIRQQRKERGCHGHLSKGFPASAEMSKPSVSHEEHLLISRKSIGFHPSHDGSYSSGWGNQPGKPHSASFGTGAESIQGLSSNITSESFGTPTSQSAHPFSSTWAVASSTALGEDGLRKLDRVGSFERNMEPNFAPTANLHIGRIPPISDYKHNFTMGDSTGSLREASAIPHANEHAWLYKKTGPELQESPVGSLACTPSITPLSIKAHTFTQPGFVASSNAWDVHCLNPSSPLTRISSGTNLNNVHTSFCAPSFLPSVTPLSQLMGGSAQHLARISPPPPPPSDFPTPPPPPPPSQPPLVPPPPTSPPPASLPPSFESSKLETHRHSSQYRWQGALCKSGAHYCTVFANREDSDACKYVNSVPEPADWPTRLDVTKRTDFRHVNSTFNNTPSHKREICRLLPCTPGDHKGFQDFIAYLKQKECAGVIKIPAGKSMWARLLFILPHSVDTCSMIGIAPYPTDCLIALILPKETSFDWV</sequence>
<dbReference type="AlphaFoldDB" id="W1PLL8"/>
<dbReference type="Pfam" id="PF07744">
    <property type="entry name" value="SPOC"/>
    <property type="match status" value="1"/>
</dbReference>
<dbReference type="GO" id="GO:0043130">
    <property type="term" value="F:ubiquitin binding"/>
    <property type="evidence" value="ECO:0000318"/>
    <property type="project" value="GO_Central"/>
</dbReference>
<dbReference type="InterPro" id="IPR035979">
    <property type="entry name" value="RBD_domain_sf"/>
</dbReference>
<feature type="region of interest" description="Disordered" evidence="1">
    <location>
        <begin position="468"/>
        <end position="487"/>
    </location>
</feature>
<dbReference type="CDD" id="cd00590">
    <property type="entry name" value="RRM_SF"/>
    <property type="match status" value="1"/>
</dbReference>
<keyword evidence="4" id="KW-1185">Reference proteome</keyword>
<dbReference type="EMBL" id="KI392764">
    <property type="protein sequence ID" value="ERN10912.1"/>
    <property type="molecule type" value="Genomic_DNA"/>
</dbReference>
<accession>W1PLL8</accession>
<reference evidence="4" key="1">
    <citation type="journal article" date="2013" name="Science">
        <title>The Amborella genome and the evolution of flowering plants.</title>
        <authorList>
            <consortium name="Amborella Genome Project"/>
        </authorList>
    </citation>
    <scope>NUCLEOTIDE SEQUENCE [LARGE SCALE GENOMIC DNA]</scope>
</reference>
<feature type="compositionally biased region" description="Pro residues" evidence="1">
    <location>
        <begin position="1000"/>
        <end position="1036"/>
    </location>
</feature>
<dbReference type="STRING" id="13333.W1PLL8"/>